<keyword evidence="9" id="KW-1133">Transmembrane helix</keyword>
<keyword evidence="5 7" id="KW-0408">Iron</keyword>
<evidence type="ECO:0000256" key="7">
    <source>
        <dbReference type="PIRSR" id="PIRSR602403-1"/>
    </source>
</evidence>
<reference evidence="10 11" key="1">
    <citation type="submission" date="2019-07" db="EMBL/GenBank/DDBJ databases">
        <title>The First High-Quality Draft Genome Sequence of the Causal Agent of the Current Panama Disease Epidemic.</title>
        <authorList>
            <person name="Warmington R.J."/>
            <person name="Kay W."/>
            <person name="Jeffries A."/>
            <person name="Bebber D."/>
            <person name="Moore K."/>
            <person name="Studholme D.J."/>
        </authorList>
    </citation>
    <scope>NUCLEOTIDE SEQUENCE [LARGE SCALE GENOMIC DNA]</scope>
    <source>
        <strain evidence="10 11">TR4</strain>
    </source>
</reference>
<dbReference type="CDD" id="cd11059">
    <property type="entry name" value="CYP_fungal"/>
    <property type="match status" value="1"/>
</dbReference>
<dbReference type="EMBL" id="VMNF01000004">
    <property type="protein sequence ID" value="TXC10518.1"/>
    <property type="molecule type" value="Genomic_DNA"/>
</dbReference>
<evidence type="ECO:0000256" key="1">
    <source>
        <dbReference type="ARBA" id="ARBA00001971"/>
    </source>
</evidence>
<dbReference type="AlphaFoldDB" id="A0A5C6TKE4"/>
<name>A0A5C6TKE4_FUSOC</name>
<dbReference type="SUPFAM" id="SSF48264">
    <property type="entry name" value="Cytochrome P450"/>
    <property type="match status" value="1"/>
</dbReference>
<comment type="cofactor">
    <cofactor evidence="1 7">
        <name>heme</name>
        <dbReference type="ChEBI" id="CHEBI:30413"/>
    </cofactor>
</comment>
<keyword evidence="3 7" id="KW-0349">Heme</keyword>
<evidence type="ECO:0000256" key="8">
    <source>
        <dbReference type="RuleBase" id="RU000461"/>
    </source>
</evidence>
<dbReference type="PRINTS" id="PR00465">
    <property type="entry name" value="EP450IV"/>
</dbReference>
<dbReference type="InterPro" id="IPR036396">
    <property type="entry name" value="Cyt_P450_sf"/>
</dbReference>
<dbReference type="GO" id="GO:0004497">
    <property type="term" value="F:monooxygenase activity"/>
    <property type="evidence" value="ECO:0007669"/>
    <property type="project" value="UniProtKB-KW"/>
</dbReference>
<evidence type="ECO:0000256" key="5">
    <source>
        <dbReference type="ARBA" id="ARBA00023004"/>
    </source>
</evidence>
<keyword evidence="8" id="KW-0560">Oxidoreductase</keyword>
<dbReference type="InterPro" id="IPR002403">
    <property type="entry name" value="Cyt_P450_E_grp-IV"/>
</dbReference>
<keyword evidence="9" id="KW-0472">Membrane</keyword>
<dbReference type="Proteomes" id="UP000321331">
    <property type="component" value="Unassembled WGS sequence"/>
</dbReference>
<dbReference type="GO" id="GO:0016705">
    <property type="term" value="F:oxidoreductase activity, acting on paired donors, with incorporation or reduction of molecular oxygen"/>
    <property type="evidence" value="ECO:0007669"/>
    <property type="project" value="InterPro"/>
</dbReference>
<sequence>MALLEQLNPTVVYTAAIAFLLFKFVIYPSLLSPLAKIPAARWHARFSPLFSWYIKYYKLENITVFTLHQKYGPIVRLGPKELSINCYEGGLKTVYTGDFPKTEFYPRSFSHYGLPNMIAHTDSNRHAVKRKMLSKVYSKSYALSSTTRRVTTLAVLFDRLVPFLQAKVDAQQPVEILKLSYAYSMDSFMTYQFGVSEGSNAILDESFLNWYLDNFFAPRPWAFWIIEQPNIAKFLSYFGIRLVPKKAADATNALEAWHLEVCDRSEKALQNSNDGDELEASDYPIVYSTVRSKHRELDAKSGYNAKEKQVYPRRLELASEMCDNVAAAFETSGNTITWLTYELCRRPEFQTRLRAELATLSQPIDDVDLSAASDAFPDFKDLDSLPFLDAILYETMRLWPAAPGFQPRQTPSGGAVLAGYHNIPGGVRVQASAYSLHRNKEVFPEPETWRPDRWLEATPDQLAEMRRWFWAFGSGSHTCLGNHLAMLSMKAAIATIYSRYHSVIYDAEGIEQDDGFVAGPKGQKLWVRLRPWDTPLCS</sequence>
<comment type="similarity">
    <text evidence="2 8">Belongs to the cytochrome P450 family.</text>
</comment>
<dbReference type="PROSITE" id="PS00086">
    <property type="entry name" value="CYTOCHROME_P450"/>
    <property type="match status" value="1"/>
</dbReference>
<evidence type="ECO:0000313" key="10">
    <source>
        <dbReference type="EMBL" id="TXC10518.1"/>
    </source>
</evidence>
<protein>
    <recommendedName>
        <fullName evidence="12">Cytochrome P450</fullName>
    </recommendedName>
</protein>
<keyword evidence="9" id="KW-0812">Transmembrane</keyword>
<feature type="transmembrane region" description="Helical" evidence="9">
    <location>
        <begin position="12"/>
        <end position="31"/>
    </location>
</feature>
<dbReference type="InterPro" id="IPR001128">
    <property type="entry name" value="Cyt_P450"/>
</dbReference>
<evidence type="ECO:0000256" key="3">
    <source>
        <dbReference type="ARBA" id="ARBA00022617"/>
    </source>
</evidence>
<dbReference type="Pfam" id="PF00067">
    <property type="entry name" value="p450"/>
    <property type="match status" value="1"/>
</dbReference>
<keyword evidence="6 8" id="KW-0503">Monooxygenase</keyword>
<gene>
    <name evidence="10" type="ORF">FocTR4_00006098</name>
</gene>
<dbReference type="PANTHER" id="PTHR24305:SF166">
    <property type="entry name" value="CYTOCHROME P450 12A4, MITOCHONDRIAL-RELATED"/>
    <property type="match status" value="1"/>
</dbReference>
<proteinExistence type="inferred from homology"/>
<evidence type="ECO:0008006" key="12">
    <source>
        <dbReference type="Google" id="ProtNLM"/>
    </source>
</evidence>
<dbReference type="InterPro" id="IPR017972">
    <property type="entry name" value="Cyt_P450_CS"/>
</dbReference>
<evidence type="ECO:0000256" key="9">
    <source>
        <dbReference type="SAM" id="Phobius"/>
    </source>
</evidence>
<evidence type="ECO:0000313" key="11">
    <source>
        <dbReference type="Proteomes" id="UP000321331"/>
    </source>
</evidence>
<dbReference type="GO" id="GO:0005506">
    <property type="term" value="F:iron ion binding"/>
    <property type="evidence" value="ECO:0007669"/>
    <property type="project" value="InterPro"/>
</dbReference>
<evidence type="ECO:0000256" key="2">
    <source>
        <dbReference type="ARBA" id="ARBA00010617"/>
    </source>
</evidence>
<comment type="caution">
    <text evidence="10">The sequence shown here is derived from an EMBL/GenBank/DDBJ whole genome shotgun (WGS) entry which is preliminary data.</text>
</comment>
<dbReference type="PANTHER" id="PTHR24305">
    <property type="entry name" value="CYTOCHROME P450"/>
    <property type="match status" value="1"/>
</dbReference>
<keyword evidence="4 7" id="KW-0479">Metal-binding</keyword>
<feature type="binding site" description="axial binding residue" evidence="7">
    <location>
        <position position="479"/>
    </location>
    <ligand>
        <name>heme</name>
        <dbReference type="ChEBI" id="CHEBI:30413"/>
    </ligand>
    <ligandPart>
        <name>Fe</name>
        <dbReference type="ChEBI" id="CHEBI:18248"/>
    </ligandPart>
</feature>
<dbReference type="InterPro" id="IPR050121">
    <property type="entry name" value="Cytochrome_P450_monoxygenase"/>
</dbReference>
<dbReference type="GO" id="GO:0020037">
    <property type="term" value="F:heme binding"/>
    <property type="evidence" value="ECO:0007669"/>
    <property type="project" value="InterPro"/>
</dbReference>
<organism evidence="10 11">
    <name type="scientific">Fusarium oxysporum f. sp. cubense</name>
    <dbReference type="NCBI Taxonomy" id="61366"/>
    <lineage>
        <taxon>Eukaryota</taxon>
        <taxon>Fungi</taxon>
        <taxon>Dikarya</taxon>
        <taxon>Ascomycota</taxon>
        <taxon>Pezizomycotina</taxon>
        <taxon>Sordariomycetes</taxon>
        <taxon>Hypocreomycetidae</taxon>
        <taxon>Hypocreales</taxon>
        <taxon>Nectriaceae</taxon>
        <taxon>Fusarium</taxon>
        <taxon>Fusarium oxysporum species complex</taxon>
    </lineage>
</organism>
<dbReference type="Gene3D" id="1.10.630.10">
    <property type="entry name" value="Cytochrome P450"/>
    <property type="match status" value="1"/>
</dbReference>
<accession>A0A5C6TKE4</accession>
<dbReference type="PRINTS" id="PR00385">
    <property type="entry name" value="P450"/>
</dbReference>
<evidence type="ECO:0000256" key="6">
    <source>
        <dbReference type="ARBA" id="ARBA00023033"/>
    </source>
</evidence>
<evidence type="ECO:0000256" key="4">
    <source>
        <dbReference type="ARBA" id="ARBA00022723"/>
    </source>
</evidence>